<evidence type="ECO:0000256" key="5">
    <source>
        <dbReference type="SAM" id="MobiDB-lite"/>
    </source>
</evidence>
<dbReference type="InterPro" id="IPR023415">
    <property type="entry name" value="LDLR_class-A_CS"/>
</dbReference>
<evidence type="ECO:0000259" key="8">
    <source>
        <dbReference type="PROSITE" id="PS01180"/>
    </source>
</evidence>
<dbReference type="PANTHER" id="PTHR24251:SF28">
    <property type="entry name" value="NEUROPILIN AND TOLLOID-LIKE, ISOFORM B"/>
    <property type="match status" value="1"/>
</dbReference>
<protein>
    <submittedName>
        <fullName evidence="9">Neuropilin (NRP) and tolloid (TLL)-like 1</fullName>
    </submittedName>
</protein>
<dbReference type="PROSITE" id="PS01180">
    <property type="entry name" value="CUB"/>
    <property type="match status" value="2"/>
</dbReference>
<dbReference type="FunFam" id="2.60.120.290:FF:000013">
    <property type="entry name" value="Membrane frizzled-related protein"/>
    <property type="match status" value="1"/>
</dbReference>
<dbReference type="OMA" id="YHANTEC"/>
<dbReference type="Pfam" id="PF00431">
    <property type="entry name" value="CUB"/>
    <property type="match status" value="2"/>
</dbReference>
<dbReference type="GeneTree" id="ENSGT00940000156700"/>
<reference evidence="9" key="1">
    <citation type="submission" date="2025-08" db="UniProtKB">
        <authorList>
            <consortium name="Ensembl"/>
        </authorList>
    </citation>
    <scope>IDENTIFICATION</scope>
</reference>
<accession>A0A8C4R156</accession>
<dbReference type="PROSITE" id="PS50068">
    <property type="entry name" value="LDLRA_2"/>
    <property type="match status" value="1"/>
</dbReference>
<feature type="disulfide bond" evidence="4">
    <location>
        <begin position="294"/>
        <end position="312"/>
    </location>
</feature>
<name>A0A8C4R156_EPTBU</name>
<evidence type="ECO:0000256" key="2">
    <source>
        <dbReference type="ARBA" id="ARBA00023157"/>
    </source>
</evidence>
<dbReference type="SUPFAM" id="SSF49854">
    <property type="entry name" value="Spermadhesin, CUB domain"/>
    <property type="match status" value="2"/>
</dbReference>
<dbReference type="InterPro" id="IPR036055">
    <property type="entry name" value="LDL_receptor-like_sf"/>
</dbReference>
<feature type="signal peptide" evidence="7">
    <location>
        <begin position="1"/>
        <end position="29"/>
    </location>
</feature>
<dbReference type="SMART" id="SM00042">
    <property type="entry name" value="CUB"/>
    <property type="match status" value="2"/>
</dbReference>
<dbReference type="FunFam" id="2.60.120.290:FF:000016">
    <property type="entry name" value="neuropilin and tolloid-like protein 2"/>
    <property type="match status" value="1"/>
</dbReference>
<keyword evidence="6" id="KW-0472">Membrane</keyword>
<dbReference type="GO" id="GO:0014069">
    <property type="term" value="C:postsynaptic density"/>
    <property type="evidence" value="ECO:0007669"/>
    <property type="project" value="TreeGrafter"/>
</dbReference>
<dbReference type="GO" id="GO:0035255">
    <property type="term" value="F:ionotropic glutamate receptor binding"/>
    <property type="evidence" value="ECO:0007669"/>
    <property type="project" value="TreeGrafter"/>
</dbReference>
<keyword evidence="6" id="KW-1133">Transmembrane helix</keyword>
<dbReference type="InterPro" id="IPR035914">
    <property type="entry name" value="Sperma_CUB_dom_sf"/>
</dbReference>
<sequence length="676" mass="75424">MPPENLHVDDGSRPLLLSFLYLVLMKAEAEDLECGKWVRRANGGYFSSPDYPLTYPPGKNCVYILEAEPRQRIQLRFDEPFSLEPSWDCMFDKVDVRDGPFAASPLVGRFCGHNRPPTITSNGRYMRVWFFADAEIEDSGFQARYTFLPDPEFSHLGLIMKPLSECKFLFVGSEGILDSAQVTKEGKAGDSEPIDCYWTIRAPPSSRLYLRFLNYHMHDSNECKRNFVAVYEGSQEISNLKVKFCSTVASDVMLRSPHAVVRLWADQGDWRATHFTILFTAFLDPPCEGSMFFCHSNMCINNSMVCNGQQNCVYPWDEKHCQEKRKRSVFQKMTPANGTLVGVCAGIVALLIALSICVQLRQPRNKFLSLPGEQTCTNVGSTTGSPQQTSELQKVFGPSLYDLLGAGHSEDRTEAVRGRCCQGNDDDAICCGKTSPPSPRLACFNERGRPRSKVGQKCQKFGTNQRPNLRRSSSLTSYCYHKYPQNTDLQAAHMPDFRKKIERGSHGCMGHYHDTCVVMHLQDSEPQPFVGNCLPASQVTSCKCSSRMVNKVEAPFHCTSSCPAASGCHSAGCPAVEDRLGYGSCPMNVHRLPGRAYVGTPSLLPSRRPPKISRRPPQLHPEAPTCRGASSRQCGHNNRATGHWLSPTFDNLGSEYECECGTNFEAVVHRSASMDF</sequence>
<feature type="domain" description="CUB" evidence="8">
    <location>
        <begin position="166"/>
        <end position="282"/>
    </location>
</feature>
<dbReference type="SUPFAM" id="SSF57424">
    <property type="entry name" value="LDL receptor-like module"/>
    <property type="match status" value="1"/>
</dbReference>
<dbReference type="Ensembl" id="ENSEBUT00000024183.1">
    <property type="protein sequence ID" value="ENSEBUP00000023607.1"/>
    <property type="gene ID" value="ENSEBUG00000014545.1"/>
</dbReference>
<feature type="region of interest" description="Disordered" evidence="5">
    <location>
        <begin position="600"/>
        <end position="634"/>
    </location>
</feature>
<dbReference type="CDD" id="cd00112">
    <property type="entry name" value="LDLa"/>
    <property type="match status" value="1"/>
</dbReference>
<evidence type="ECO:0000256" key="1">
    <source>
        <dbReference type="ARBA" id="ARBA00022737"/>
    </source>
</evidence>
<keyword evidence="2 4" id="KW-1015">Disulfide bond</keyword>
<dbReference type="Pfam" id="PF00057">
    <property type="entry name" value="Ldl_recept_a"/>
    <property type="match status" value="1"/>
</dbReference>
<feature type="domain" description="CUB" evidence="8">
    <location>
        <begin position="34"/>
        <end position="148"/>
    </location>
</feature>
<keyword evidence="7" id="KW-0732">Signal</keyword>
<feature type="disulfide bond" evidence="4">
    <location>
        <begin position="306"/>
        <end position="321"/>
    </location>
</feature>
<dbReference type="InterPro" id="IPR002172">
    <property type="entry name" value="LDrepeatLR_classA_rpt"/>
</dbReference>
<dbReference type="SMART" id="SM00192">
    <property type="entry name" value="LDLa"/>
    <property type="match status" value="1"/>
</dbReference>
<keyword evidence="1" id="KW-0677">Repeat</keyword>
<dbReference type="Gene3D" id="4.10.400.10">
    <property type="entry name" value="Low-density Lipoprotein Receptor"/>
    <property type="match status" value="1"/>
</dbReference>
<dbReference type="AlphaFoldDB" id="A0A8C4R156"/>
<dbReference type="InterPro" id="IPR000859">
    <property type="entry name" value="CUB_dom"/>
</dbReference>
<evidence type="ECO:0000313" key="10">
    <source>
        <dbReference type="Proteomes" id="UP000694388"/>
    </source>
</evidence>
<feature type="chain" id="PRO_5034466499" evidence="7">
    <location>
        <begin position="30"/>
        <end position="676"/>
    </location>
</feature>
<comment type="caution">
    <text evidence="3">Lacks conserved residue(s) required for the propagation of feature annotation.</text>
</comment>
<dbReference type="PANTHER" id="PTHR24251">
    <property type="entry name" value="OVOCHYMASE-RELATED"/>
    <property type="match status" value="1"/>
</dbReference>
<feature type="disulfide bond" evidence="3">
    <location>
        <begin position="34"/>
        <end position="61"/>
    </location>
</feature>
<keyword evidence="6" id="KW-0812">Transmembrane</keyword>
<proteinExistence type="predicted"/>
<dbReference type="PROSITE" id="PS01209">
    <property type="entry name" value="LDLRA_1"/>
    <property type="match status" value="1"/>
</dbReference>
<dbReference type="CDD" id="cd00041">
    <property type="entry name" value="CUB"/>
    <property type="match status" value="2"/>
</dbReference>
<evidence type="ECO:0000256" key="6">
    <source>
        <dbReference type="SAM" id="Phobius"/>
    </source>
</evidence>
<feature type="disulfide bond" evidence="4">
    <location>
        <begin position="287"/>
        <end position="299"/>
    </location>
</feature>
<reference evidence="9" key="2">
    <citation type="submission" date="2025-09" db="UniProtKB">
        <authorList>
            <consortium name="Ensembl"/>
        </authorList>
    </citation>
    <scope>IDENTIFICATION</scope>
</reference>
<evidence type="ECO:0000256" key="3">
    <source>
        <dbReference type="PROSITE-ProRule" id="PRU00059"/>
    </source>
</evidence>
<feature type="transmembrane region" description="Helical" evidence="6">
    <location>
        <begin position="340"/>
        <end position="360"/>
    </location>
</feature>
<evidence type="ECO:0000256" key="7">
    <source>
        <dbReference type="SAM" id="SignalP"/>
    </source>
</evidence>
<evidence type="ECO:0000313" key="9">
    <source>
        <dbReference type="Ensembl" id="ENSEBUP00000023607.1"/>
    </source>
</evidence>
<evidence type="ECO:0000256" key="4">
    <source>
        <dbReference type="PROSITE-ProRule" id="PRU00124"/>
    </source>
</evidence>
<dbReference type="Gene3D" id="2.60.120.290">
    <property type="entry name" value="Spermadhesin, CUB domain"/>
    <property type="match status" value="2"/>
</dbReference>
<organism evidence="9 10">
    <name type="scientific">Eptatretus burgeri</name>
    <name type="common">Inshore hagfish</name>
    <dbReference type="NCBI Taxonomy" id="7764"/>
    <lineage>
        <taxon>Eukaryota</taxon>
        <taxon>Metazoa</taxon>
        <taxon>Chordata</taxon>
        <taxon>Craniata</taxon>
        <taxon>Vertebrata</taxon>
        <taxon>Cyclostomata</taxon>
        <taxon>Myxini</taxon>
        <taxon>Myxiniformes</taxon>
        <taxon>Myxinidae</taxon>
        <taxon>Eptatretinae</taxon>
        <taxon>Eptatretus</taxon>
    </lineage>
</organism>
<dbReference type="Proteomes" id="UP000694388">
    <property type="component" value="Unplaced"/>
</dbReference>
<keyword evidence="10" id="KW-1185">Reference proteome</keyword>